<proteinExistence type="predicted"/>
<evidence type="ECO:0000256" key="1">
    <source>
        <dbReference type="ARBA" id="ARBA00004613"/>
    </source>
</evidence>
<organism evidence="4 5">
    <name type="scientific">Sphingobacterium hungaricum</name>
    <dbReference type="NCBI Taxonomy" id="2082723"/>
    <lineage>
        <taxon>Bacteria</taxon>
        <taxon>Pseudomonadati</taxon>
        <taxon>Bacteroidota</taxon>
        <taxon>Sphingobacteriia</taxon>
        <taxon>Sphingobacteriales</taxon>
        <taxon>Sphingobacteriaceae</taxon>
        <taxon>Sphingobacterium</taxon>
    </lineage>
</organism>
<sequence length="368" mass="41254">MRTGVSIILLIMITMASQAQNALEQDPNLEVVAEFGKSQPIGVSVSSDNRVFVSFPRREPYLMGLSEIVNGERVAYPNHSWNAKEGKAGSYFVNVQDLFVDNNDQLWVLDSKPASANSVFGKDGSEESKEGQFKLFQIDLKTNKIVNQFDFKDLDKSKSALNDMRIDTDKKLAYLSDPGLASIVILDLTDGSSRSVLANTEYTLAKDSVVLSYEGKDMRDENGKPFKSNINGIALTKDNQYFYFKPINETHLYRIKTSYLADKAITEAELAKQVEDVWETVITHGLVADKLGNIYLTSSLDYSIKKLSPDGKLTTVVQDPRLIWPDSLGIGSDGYLYFSCAQVNRLPQWNGNLDMAEYPYRVYKVKIL</sequence>
<dbReference type="Proteomes" id="UP000616201">
    <property type="component" value="Unassembled WGS sequence"/>
</dbReference>
<feature type="chain" id="PRO_5037480273" evidence="3">
    <location>
        <begin position="22"/>
        <end position="368"/>
    </location>
</feature>
<keyword evidence="5" id="KW-1185">Reference proteome</keyword>
<keyword evidence="3" id="KW-0732">Signal</keyword>
<protein>
    <submittedName>
        <fullName evidence="4">Gluconolactonase</fullName>
    </submittedName>
</protein>
<dbReference type="EMBL" id="PRDK01000006">
    <property type="protein sequence ID" value="MBE8714578.1"/>
    <property type="molecule type" value="Genomic_DNA"/>
</dbReference>
<dbReference type="GO" id="GO:0005576">
    <property type="term" value="C:extracellular region"/>
    <property type="evidence" value="ECO:0007669"/>
    <property type="project" value="UniProtKB-SubCell"/>
</dbReference>
<dbReference type="InterPro" id="IPR017996">
    <property type="entry name" value="MRJP/yellow-related"/>
</dbReference>
<evidence type="ECO:0000313" key="4">
    <source>
        <dbReference type="EMBL" id="MBE8714578.1"/>
    </source>
</evidence>
<dbReference type="InterPro" id="IPR011042">
    <property type="entry name" value="6-blade_b-propeller_TolB-like"/>
</dbReference>
<dbReference type="AlphaFoldDB" id="A0A928UX25"/>
<dbReference type="PANTHER" id="PTHR10009:SF18">
    <property type="entry name" value="PROTEIN YELLOW-LIKE PROTEIN"/>
    <property type="match status" value="1"/>
</dbReference>
<comment type="caution">
    <text evidence="4">The sequence shown here is derived from an EMBL/GenBank/DDBJ whole genome shotgun (WGS) entry which is preliminary data.</text>
</comment>
<feature type="signal peptide" evidence="3">
    <location>
        <begin position="1"/>
        <end position="21"/>
    </location>
</feature>
<accession>A0A928UX25</accession>
<dbReference type="PANTHER" id="PTHR10009">
    <property type="entry name" value="PROTEIN YELLOW-RELATED"/>
    <property type="match status" value="1"/>
</dbReference>
<dbReference type="Pfam" id="PF03022">
    <property type="entry name" value="MRJP"/>
    <property type="match status" value="1"/>
</dbReference>
<comment type="subcellular location">
    <subcellularLocation>
        <location evidence="1">Secreted</location>
    </subcellularLocation>
</comment>
<evidence type="ECO:0000313" key="5">
    <source>
        <dbReference type="Proteomes" id="UP000616201"/>
    </source>
</evidence>
<name>A0A928UX25_9SPHI</name>
<keyword evidence="2" id="KW-0964">Secreted</keyword>
<dbReference type="SUPFAM" id="SSF63829">
    <property type="entry name" value="Calcium-dependent phosphotriesterase"/>
    <property type="match status" value="1"/>
</dbReference>
<evidence type="ECO:0000256" key="2">
    <source>
        <dbReference type="ARBA" id="ARBA00022525"/>
    </source>
</evidence>
<evidence type="ECO:0000256" key="3">
    <source>
        <dbReference type="SAM" id="SignalP"/>
    </source>
</evidence>
<reference evidence="4" key="1">
    <citation type="submission" date="2018-02" db="EMBL/GenBank/DDBJ databases">
        <authorList>
            <person name="Vasarhelyi B.M."/>
            <person name="Deshmukh S."/>
            <person name="Balint B."/>
            <person name="Kukolya J."/>
        </authorList>
    </citation>
    <scope>NUCLEOTIDE SEQUENCE</scope>
    <source>
        <strain evidence="4">KB22</strain>
    </source>
</reference>
<dbReference type="Gene3D" id="2.120.10.30">
    <property type="entry name" value="TolB, C-terminal domain"/>
    <property type="match status" value="1"/>
</dbReference>
<gene>
    <name evidence="4" type="ORF">C4F49_12890</name>
</gene>